<dbReference type="Proteomes" id="UP000018144">
    <property type="component" value="Unassembled WGS sequence"/>
</dbReference>
<dbReference type="OrthoDB" id="5498619at2759"/>
<feature type="region of interest" description="Disordered" evidence="1">
    <location>
        <begin position="1"/>
        <end position="53"/>
    </location>
</feature>
<keyword evidence="3" id="KW-1185">Reference proteome</keyword>
<dbReference type="AlphaFoldDB" id="U4LQC0"/>
<sequence length="135" mass="16191">MFEGGRMWDNRMSTWRMEKKEEAERQAAKLKAKEEKEKKENEERAKRGLGPKVLTPQEKKEAALWWEADRAYDMLVSKLPSKYYVHSVICSYRHIQKSFISRNHEDFKQELYNWLEDLNEDSMELDDAQIVLVYG</sequence>
<feature type="compositionally biased region" description="Basic and acidic residues" evidence="1">
    <location>
        <begin position="16"/>
        <end position="46"/>
    </location>
</feature>
<name>U4LQC0_PYROM</name>
<proteinExistence type="predicted"/>
<gene>
    <name evidence="2" type="ORF">PCON_04480</name>
</gene>
<organism evidence="2 3">
    <name type="scientific">Pyronema omphalodes (strain CBS 100304)</name>
    <name type="common">Pyronema confluens</name>
    <dbReference type="NCBI Taxonomy" id="1076935"/>
    <lineage>
        <taxon>Eukaryota</taxon>
        <taxon>Fungi</taxon>
        <taxon>Dikarya</taxon>
        <taxon>Ascomycota</taxon>
        <taxon>Pezizomycotina</taxon>
        <taxon>Pezizomycetes</taxon>
        <taxon>Pezizales</taxon>
        <taxon>Pyronemataceae</taxon>
        <taxon>Pyronema</taxon>
    </lineage>
</organism>
<protein>
    <submittedName>
        <fullName evidence="2">Uncharacterized protein</fullName>
    </submittedName>
</protein>
<accession>U4LQC0</accession>
<reference evidence="2 3" key="1">
    <citation type="journal article" date="2013" name="PLoS Genet.">
        <title>The genome and development-dependent transcriptomes of Pyronema confluens: a window into fungal evolution.</title>
        <authorList>
            <person name="Traeger S."/>
            <person name="Altegoer F."/>
            <person name="Freitag M."/>
            <person name="Gabaldon T."/>
            <person name="Kempken F."/>
            <person name="Kumar A."/>
            <person name="Marcet-Houben M."/>
            <person name="Poggeler S."/>
            <person name="Stajich J.E."/>
            <person name="Nowrousian M."/>
        </authorList>
    </citation>
    <scope>NUCLEOTIDE SEQUENCE [LARGE SCALE GENOMIC DNA]</scope>
    <source>
        <strain evidence="3">CBS 100304</strain>
        <tissue evidence="2">Vegetative mycelium</tissue>
    </source>
</reference>
<evidence type="ECO:0000256" key="1">
    <source>
        <dbReference type="SAM" id="MobiDB-lite"/>
    </source>
</evidence>
<evidence type="ECO:0000313" key="2">
    <source>
        <dbReference type="EMBL" id="CCX17476.1"/>
    </source>
</evidence>
<evidence type="ECO:0000313" key="3">
    <source>
        <dbReference type="Proteomes" id="UP000018144"/>
    </source>
</evidence>
<dbReference type="EMBL" id="HF936658">
    <property type="protein sequence ID" value="CCX17476.1"/>
    <property type="molecule type" value="Genomic_DNA"/>
</dbReference>